<reference evidence="9" key="1">
    <citation type="submission" date="2020-05" db="EMBL/GenBank/DDBJ databases">
        <authorList>
            <person name="Chiriac C."/>
            <person name="Salcher M."/>
            <person name="Ghai R."/>
            <person name="Kavagutti S V."/>
        </authorList>
    </citation>
    <scope>NUCLEOTIDE SEQUENCE</scope>
</reference>
<evidence type="ECO:0000256" key="2">
    <source>
        <dbReference type="ARBA" id="ARBA00022448"/>
    </source>
</evidence>
<dbReference type="AlphaFoldDB" id="A0A6J6J0E2"/>
<evidence type="ECO:0000256" key="6">
    <source>
        <dbReference type="ARBA" id="ARBA00023010"/>
    </source>
</evidence>
<evidence type="ECO:0000256" key="8">
    <source>
        <dbReference type="SAM" id="MobiDB-lite"/>
    </source>
</evidence>
<dbReference type="Gene3D" id="1.20.5.3310">
    <property type="match status" value="1"/>
</dbReference>
<evidence type="ECO:0000256" key="5">
    <source>
        <dbReference type="ARBA" id="ARBA00022989"/>
    </source>
</evidence>
<keyword evidence="6" id="KW-0811">Translocation</keyword>
<keyword evidence="2" id="KW-0813">Transport</keyword>
<keyword evidence="4" id="KW-0653">Protein transport</keyword>
<evidence type="ECO:0000313" key="9">
    <source>
        <dbReference type="EMBL" id="CAB4630472.1"/>
    </source>
</evidence>
<organism evidence="9">
    <name type="scientific">freshwater metagenome</name>
    <dbReference type="NCBI Taxonomy" id="449393"/>
    <lineage>
        <taxon>unclassified sequences</taxon>
        <taxon>metagenomes</taxon>
        <taxon>ecological metagenomes</taxon>
    </lineage>
</organism>
<dbReference type="InterPro" id="IPR003369">
    <property type="entry name" value="TatA/B/E"/>
</dbReference>
<protein>
    <submittedName>
        <fullName evidence="9">Unannotated protein</fullName>
    </submittedName>
</protein>
<proteinExistence type="predicted"/>
<name>A0A6J6J0E2_9ZZZZ</name>
<dbReference type="Pfam" id="PF02416">
    <property type="entry name" value="TatA_B_E"/>
    <property type="match status" value="1"/>
</dbReference>
<dbReference type="GO" id="GO:0016020">
    <property type="term" value="C:membrane"/>
    <property type="evidence" value="ECO:0007669"/>
    <property type="project" value="UniProtKB-ARBA"/>
</dbReference>
<dbReference type="EMBL" id="CAEZVQ010000020">
    <property type="protein sequence ID" value="CAB4630472.1"/>
    <property type="molecule type" value="Genomic_DNA"/>
</dbReference>
<evidence type="ECO:0000256" key="3">
    <source>
        <dbReference type="ARBA" id="ARBA00022692"/>
    </source>
</evidence>
<gene>
    <name evidence="9" type="ORF">UFOPK2086_00286</name>
</gene>
<sequence length="109" mass="11909">MFNFSGSEIVFLLLAGLVVLGPERLPGVIRQIGKLYGDIRRTTQGLEKELRSTFDEPLKDLKSTADSIRSGFGEVDTEPSPPMRPEKSEALTPEQLETLAGESESKSDG</sequence>
<evidence type="ECO:0000256" key="4">
    <source>
        <dbReference type="ARBA" id="ARBA00022927"/>
    </source>
</evidence>
<feature type="region of interest" description="Disordered" evidence="8">
    <location>
        <begin position="62"/>
        <end position="109"/>
    </location>
</feature>
<keyword evidence="7" id="KW-0472">Membrane</keyword>
<evidence type="ECO:0000256" key="1">
    <source>
        <dbReference type="ARBA" id="ARBA00004167"/>
    </source>
</evidence>
<dbReference type="GO" id="GO:0015031">
    <property type="term" value="P:protein transport"/>
    <property type="evidence" value="ECO:0007669"/>
    <property type="project" value="UniProtKB-KW"/>
</dbReference>
<evidence type="ECO:0000256" key="7">
    <source>
        <dbReference type="ARBA" id="ARBA00023136"/>
    </source>
</evidence>
<keyword evidence="3" id="KW-0812">Transmembrane</keyword>
<comment type="subcellular location">
    <subcellularLocation>
        <location evidence="1">Membrane</location>
        <topology evidence="1">Single-pass membrane protein</topology>
    </subcellularLocation>
</comment>
<dbReference type="PRINTS" id="PR01506">
    <property type="entry name" value="TATBPROTEIN"/>
</dbReference>
<keyword evidence="5" id="KW-1133">Transmembrane helix</keyword>
<accession>A0A6J6J0E2</accession>